<dbReference type="GO" id="GO:1905202">
    <property type="term" value="C:methylcrotonoyl-CoA carboxylase complex"/>
    <property type="evidence" value="ECO:0007669"/>
    <property type="project" value="TreeGrafter"/>
</dbReference>
<dbReference type="InterPro" id="IPR034733">
    <property type="entry name" value="AcCoA_carboxyl_beta"/>
</dbReference>
<dbReference type="InterPro" id="IPR029045">
    <property type="entry name" value="ClpP/crotonase-like_dom_sf"/>
</dbReference>
<dbReference type="GO" id="GO:0004485">
    <property type="term" value="F:methylcrotonoyl-CoA carboxylase activity"/>
    <property type="evidence" value="ECO:0007669"/>
    <property type="project" value="UniProtKB-EC"/>
</dbReference>
<dbReference type="InterPro" id="IPR011762">
    <property type="entry name" value="COA_CT_N"/>
</dbReference>
<feature type="domain" description="CoA carboxyltransferase C-terminal" evidence="8">
    <location>
        <begin position="225"/>
        <end position="456"/>
    </location>
</feature>
<evidence type="ECO:0000256" key="3">
    <source>
        <dbReference type="ARBA" id="ARBA00031109"/>
    </source>
</evidence>
<protein>
    <recommendedName>
        <fullName evidence="2">methylcrotonoyl-CoA carboxylase</fullName>
        <ecNumber evidence="2">6.4.1.4</ecNumber>
    </recommendedName>
    <alternativeName>
        <fullName evidence="5">3-methylcrotonyl-CoA carboxylase 2</fullName>
    </alternativeName>
    <alternativeName>
        <fullName evidence="3">3-methylcrotonyl-CoA carboxylase non-biotin-containing subunit</fullName>
    </alternativeName>
    <alternativeName>
        <fullName evidence="4">3-methylcrotonyl-CoA:carbon dioxide ligase subunit beta</fullName>
    </alternativeName>
</protein>
<dbReference type="SUPFAM" id="SSF52096">
    <property type="entry name" value="ClpP/crotonase"/>
    <property type="match status" value="2"/>
</dbReference>
<dbReference type="InterPro" id="IPR011763">
    <property type="entry name" value="COA_CT_C"/>
</dbReference>
<dbReference type="GO" id="GO:0006552">
    <property type="term" value="P:L-leucine catabolic process"/>
    <property type="evidence" value="ECO:0007669"/>
    <property type="project" value="UniProtKB-UniPathway"/>
</dbReference>
<evidence type="ECO:0000259" key="8">
    <source>
        <dbReference type="PROSITE" id="PS50989"/>
    </source>
</evidence>
<dbReference type="OrthoDB" id="439921at2759"/>
<keyword evidence="10" id="KW-1185">Reference proteome</keyword>
<dbReference type="FunFam" id="3.90.226.10:FF:000046">
    <property type="entry name" value="Geranyl-CoA carboxylase beta subunit"/>
    <property type="match status" value="1"/>
</dbReference>
<evidence type="ECO:0000256" key="6">
    <source>
        <dbReference type="ARBA" id="ARBA00052347"/>
    </source>
</evidence>
<proteinExistence type="predicted"/>
<evidence type="ECO:0000259" key="7">
    <source>
        <dbReference type="PROSITE" id="PS50980"/>
    </source>
</evidence>
<evidence type="ECO:0000313" key="9">
    <source>
        <dbReference type="EMBL" id="PVD23304.1"/>
    </source>
</evidence>
<dbReference type="UniPathway" id="UPA00363">
    <property type="reaction ID" value="UER00861"/>
</dbReference>
<gene>
    <name evidence="9" type="ORF">C0Q70_16572</name>
</gene>
<sequence length="456" mass="48895">MVVEDRVKALIDQGSPFLELSPLAGFQMEYGTIPRASMLTGIGRVSGKLCMILANDGAVKGGSVYPITVKKQLRAQEIALQNRLPCIYVVDSGGAFLPLQSDIFPDKNHGGRSFYNEAVMSAAQIPQIAVVCGSCTAGGAYIPTMADEAVIVHKTGSVFLGGPPLVKAALGEIISAEDLGGATLHCSVSGCTDYFAPDEKSALQICRDIVATLNVHHNEIKGRLPASSPLYDPEEISSLVPSSEQHKLDMYQVIGRLVDRSLFHEFKKMYGPTLLTGFAHLDGYLVGIVGNQGEITSDAASKGAHFVTLCNERGIPILFLQNTWPETPLEAAVHANQLKCQAQMMAIVSCCSVPKITVVVGNAVGLTHYLMGGKATSPSFIFSWPNSIRCMESPNSIMKAVSTNLGLTIHDEDKRKELLAKARARTASETSAVFASSRMWDDGIILPQDTRQVGNN</sequence>
<comment type="pathway">
    <text evidence="1">Amino-acid degradation; L-leucine degradation; (S)-3-hydroxy-3-methylglutaryl-CoA from 3-isovaleryl-CoA: step 2/3.</text>
</comment>
<dbReference type="EMBL" id="PZQS01000010">
    <property type="protein sequence ID" value="PVD23304.1"/>
    <property type="molecule type" value="Genomic_DNA"/>
</dbReference>
<dbReference type="PROSITE" id="PS50989">
    <property type="entry name" value="COA_CT_CTER"/>
    <property type="match status" value="1"/>
</dbReference>
<feature type="domain" description="CoA carboxyltransferase N-terminal" evidence="7">
    <location>
        <begin position="1"/>
        <end position="225"/>
    </location>
</feature>
<dbReference type="Pfam" id="PF01039">
    <property type="entry name" value="Carboxyl_trans"/>
    <property type="match status" value="1"/>
</dbReference>
<dbReference type="InterPro" id="IPR045190">
    <property type="entry name" value="MCCB/AccD1-like"/>
</dbReference>
<dbReference type="STRING" id="400727.A0A2T7NQ55"/>
<dbReference type="EC" id="6.4.1.4" evidence="2"/>
<evidence type="ECO:0000256" key="5">
    <source>
        <dbReference type="ARBA" id="ARBA00031404"/>
    </source>
</evidence>
<dbReference type="PANTHER" id="PTHR22855">
    <property type="entry name" value="ACETYL, PROPIONYL, PYRUVATE, AND GLUTACONYL CARBOXYLASE-RELATED"/>
    <property type="match status" value="1"/>
</dbReference>
<name>A0A2T7NQ55_POMCA</name>
<dbReference type="PROSITE" id="PS50980">
    <property type="entry name" value="COA_CT_NTER"/>
    <property type="match status" value="1"/>
</dbReference>
<dbReference type="Proteomes" id="UP000245119">
    <property type="component" value="Linkage Group LG10"/>
</dbReference>
<dbReference type="AlphaFoldDB" id="A0A2T7NQ55"/>
<dbReference type="GO" id="GO:0005739">
    <property type="term" value="C:mitochondrion"/>
    <property type="evidence" value="ECO:0007669"/>
    <property type="project" value="TreeGrafter"/>
</dbReference>
<reference evidence="9 10" key="1">
    <citation type="submission" date="2018-04" db="EMBL/GenBank/DDBJ databases">
        <title>The genome of golden apple snail Pomacea canaliculata provides insight into stress tolerance and invasive adaptation.</title>
        <authorList>
            <person name="Liu C."/>
            <person name="Liu B."/>
            <person name="Ren Y."/>
            <person name="Zhang Y."/>
            <person name="Wang H."/>
            <person name="Li S."/>
            <person name="Jiang F."/>
            <person name="Yin L."/>
            <person name="Zhang G."/>
            <person name="Qian W."/>
            <person name="Fan W."/>
        </authorList>
    </citation>
    <scope>NUCLEOTIDE SEQUENCE [LARGE SCALE GENOMIC DNA]</scope>
    <source>
        <strain evidence="9">SZHN2017</strain>
        <tissue evidence="9">Muscle</tissue>
    </source>
</reference>
<dbReference type="PANTHER" id="PTHR22855:SF47">
    <property type="entry name" value="METHYLCROTONOYL-COA CARBOXYLASE"/>
    <property type="match status" value="1"/>
</dbReference>
<evidence type="ECO:0000256" key="2">
    <source>
        <dbReference type="ARBA" id="ARBA00026116"/>
    </source>
</evidence>
<evidence type="ECO:0000256" key="1">
    <source>
        <dbReference type="ARBA" id="ARBA00025711"/>
    </source>
</evidence>
<accession>A0A2T7NQ55</accession>
<evidence type="ECO:0000313" key="10">
    <source>
        <dbReference type="Proteomes" id="UP000245119"/>
    </source>
</evidence>
<comment type="catalytic activity">
    <reaction evidence="6">
        <text>3-methylbut-2-enoyl-CoA + hydrogencarbonate + ATP = 3-methyl-(2E)-glutaconyl-CoA + ADP + phosphate + H(+)</text>
        <dbReference type="Rhea" id="RHEA:13589"/>
        <dbReference type="ChEBI" id="CHEBI:15378"/>
        <dbReference type="ChEBI" id="CHEBI:17544"/>
        <dbReference type="ChEBI" id="CHEBI:30616"/>
        <dbReference type="ChEBI" id="CHEBI:43474"/>
        <dbReference type="ChEBI" id="CHEBI:57344"/>
        <dbReference type="ChEBI" id="CHEBI:57346"/>
        <dbReference type="ChEBI" id="CHEBI:456216"/>
        <dbReference type="EC" id="6.4.1.4"/>
    </reaction>
</comment>
<evidence type="ECO:0000256" key="4">
    <source>
        <dbReference type="ARBA" id="ARBA00031237"/>
    </source>
</evidence>
<dbReference type="Gene3D" id="3.90.226.10">
    <property type="entry name" value="2-enoyl-CoA Hydratase, Chain A, domain 1"/>
    <property type="match status" value="2"/>
</dbReference>
<comment type="caution">
    <text evidence="9">The sequence shown here is derived from an EMBL/GenBank/DDBJ whole genome shotgun (WGS) entry which is preliminary data.</text>
</comment>
<organism evidence="9 10">
    <name type="scientific">Pomacea canaliculata</name>
    <name type="common">Golden apple snail</name>
    <dbReference type="NCBI Taxonomy" id="400727"/>
    <lineage>
        <taxon>Eukaryota</taxon>
        <taxon>Metazoa</taxon>
        <taxon>Spiralia</taxon>
        <taxon>Lophotrochozoa</taxon>
        <taxon>Mollusca</taxon>
        <taxon>Gastropoda</taxon>
        <taxon>Caenogastropoda</taxon>
        <taxon>Architaenioglossa</taxon>
        <taxon>Ampullarioidea</taxon>
        <taxon>Ampullariidae</taxon>
        <taxon>Pomacea</taxon>
    </lineage>
</organism>